<organism evidence="2">
    <name type="scientific">Pontimicrobium sp. SW4</name>
    <dbReference type="NCBI Taxonomy" id="3153519"/>
    <lineage>
        <taxon>Bacteria</taxon>
        <taxon>Pseudomonadati</taxon>
        <taxon>Bacteroidota</taxon>
        <taxon>Flavobacteriia</taxon>
        <taxon>Flavobacteriales</taxon>
        <taxon>Flavobacteriaceae</taxon>
        <taxon>Pontimicrobium</taxon>
    </lineage>
</organism>
<gene>
    <name evidence="2" type="ORF">ABGB03_06680</name>
</gene>
<dbReference type="Gene3D" id="1.10.10.60">
    <property type="entry name" value="Homeodomain-like"/>
    <property type="match status" value="1"/>
</dbReference>
<dbReference type="SMART" id="SM00342">
    <property type="entry name" value="HTH_ARAC"/>
    <property type="match status" value="1"/>
</dbReference>
<dbReference type="RefSeq" id="WP_347925915.1">
    <property type="nucleotide sequence ID" value="NZ_CP157199.1"/>
</dbReference>
<dbReference type="GO" id="GO:0003700">
    <property type="term" value="F:DNA-binding transcription factor activity"/>
    <property type="evidence" value="ECO:0007669"/>
    <property type="project" value="InterPro"/>
</dbReference>
<dbReference type="EMBL" id="CP157199">
    <property type="protein sequence ID" value="XBG62588.1"/>
    <property type="molecule type" value="Genomic_DNA"/>
</dbReference>
<protein>
    <submittedName>
        <fullName evidence="2">AraC family transcriptional regulator</fullName>
    </submittedName>
</protein>
<evidence type="ECO:0000313" key="2">
    <source>
        <dbReference type="EMBL" id="XBG62588.1"/>
    </source>
</evidence>
<dbReference type="AlphaFoldDB" id="A0AAU7BWR8"/>
<dbReference type="PROSITE" id="PS01124">
    <property type="entry name" value="HTH_ARAC_FAMILY_2"/>
    <property type="match status" value="1"/>
</dbReference>
<dbReference type="Pfam" id="PF12833">
    <property type="entry name" value="HTH_18"/>
    <property type="match status" value="1"/>
</dbReference>
<reference evidence="2" key="1">
    <citation type="submission" date="2024-05" db="EMBL/GenBank/DDBJ databases">
        <title>Pontimicrobium maritimus sp. nov., isolated form sea water.</title>
        <authorList>
            <person name="Muhammad N."/>
            <person name="Vuong T.Q."/>
            <person name="Han H.L."/>
            <person name="Kim S.-G."/>
        </authorList>
    </citation>
    <scope>NUCLEOTIDE SEQUENCE</scope>
    <source>
        <strain evidence="2">SW4</strain>
    </source>
</reference>
<feature type="domain" description="HTH araC/xylS-type" evidence="1">
    <location>
        <begin position="163"/>
        <end position="265"/>
    </location>
</feature>
<dbReference type="InterPro" id="IPR018060">
    <property type="entry name" value="HTH_AraC"/>
</dbReference>
<dbReference type="GO" id="GO:0043565">
    <property type="term" value="F:sequence-specific DNA binding"/>
    <property type="evidence" value="ECO:0007669"/>
    <property type="project" value="InterPro"/>
</dbReference>
<accession>A0AAU7BWR8</accession>
<evidence type="ECO:0000259" key="1">
    <source>
        <dbReference type="PROSITE" id="PS01124"/>
    </source>
</evidence>
<sequence>MDTFKTIQPKCKDLSKRIAYYYFHESKNENFSKDIIYHPHYLVALNVYKNVRVVLNEKGRTYIPVKSNQAEVLLTINNKTSKVVRLRGSFNKIGIVFYPLGINHFINRPLSEVVTDNRVSRFDYFGKDFITISDLAFRESNLKNKREILDSFFKSHFKKIEEERIVKAVNIIFNATEIPKVKELASNLSISRKTLLRLFRKHLCFSVEEFKSVVKFRRALTLYEAAVKKPSLTQVAIENQYYDQPEFINHFKSLTGFNPKKFFSSTKQIHTNGPHWTF</sequence>
<proteinExistence type="predicted"/>
<name>A0AAU7BWR8_9FLAO</name>